<dbReference type="EMBL" id="BAAABV010000006">
    <property type="protein sequence ID" value="GAA0274115.1"/>
    <property type="molecule type" value="Genomic_DNA"/>
</dbReference>
<gene>
    <name evidence="2" type="ORF">GCM10010302_09690</name>
</gene>
<dbReference type="Proteomes" id="UP001501867">
    <property type="component" value="Unassembled WGS sequence"/>
</dbReference>
<feature type="transmembrane region" description="Helical" evidence="1">
    <location>
        <begin position="143"/>
        <end position="165"/>
    </location>
</feature>
<reference evidence="2 3" key="1">
    <citation type="journal article" date="2019" name="Int. J. Syst. Evol. Microbiol.">
        <title>The Global Catalogue of Microorganisms (GCM) 10K type strain sequencing project: providing services to taxonomists for standard genome sequencing and annotation.</title>
        <authorList>
            <consortium name="The Broad Institute Genomics Platform"/>
            <consortium name="The Broad Institute Genome Sequencing Center for Infectious Disease"/>
            <person name="Wu L."/>
            <person name="Ma J."/>
        </authorList>
    </citation>
    <scope>NUCLEOTIDE SEQUENCE [LARGE SCALE GENOMIC DNA]</scope>
    <source>
        <strain evidence="2 3">JCM 4505</strain>
    </source>
</reference>
<feature type="transmembrane region" description="Helical" evidence="1">
    <location>
        <begin position="25"/>
        <end position="47"/>
    </location>
</feature>
<feature type="transmembrane region" description="Helical" evidence="1">
    <location>
        <begin position="501"/>
        <end position="522"/>
    </location>
</feature>
<evidence type="ECO:0000313" key="2">
    <source>
        <dbReference type="EMBL" id="GAA0274115.1"/>
    </source>
</evidence>
<name>A0ABN0V4C1_9ACTN</name>
<keyword evidence="1" id="KW-0472">Membrane</keyword>
<evidence type="ECO:0000256" key="1">
    <source>
        <dbReference type="SAM" id="Phobius"/>
    </source>
</evidence>
<accession>A0ABN0V4C1</accession>
<feature type="transmembrane region" description="Helical" evidence="1">
    <location>
        <begin position="402"/>
        <end position="427"/>
    </location>
</feature>
<organism evidence="2 3">
    <name type="scientific">Streptomyces polychromogenes</name>
    <dbReference type="NCBI Taxonomy" id="67342"/>
    <lineage>
        <taxon>Bacteria</taxon>
        <taxon>Bacillati</taxon>
        <taxon>Actinomycetota</taxon>
        <taxon>Actinomycetes</taxon>
        <taxon>Kitasatosporales</taxon>
        <taxon>Streptomycetaceae</taxon>
        <taxon>Streptomyces</taxon>
    </lineage>
</organism>
<protein>
    <submittedName>
        <fullName evidence="2">Uncharacterized protein</fullName>
    </submittedName>
</protein>
<feature type="transmembrane region" description="Helical" evidence="1">
    <location>
        <begin position="67"/>
        <end position="90"/>
    </location>
</feature>
<comment type="caution">
    <text evidence="2">The sequence shown here is derived from an EMBL/GenBank/DDBJ whole genome shotgun (WGS) entry which is preliminary data.</text>
</comment>
<feature type="transmembrane region" description="Helical" evidence="1">
    <location>
        <begin position="177"/>
        <end position="197"/>
    </location>
</feature>
<keyword evidence="3" id="KW-1185">Reference proteome</keyword>
<feature type="transmembrane region" description="Helical" evidence="1">
    <location>
        <begin position="376"/>
        <end position="396"/>
    </location>
</feature>
<sequence length="635" mass="69604">MANPRKQFDVLVLDYTMAREDERTFFNIQVAVAAITVALLAGLATLLSATCQVNSADDCTNLPPELLAAAPSIPFAALALLQILGASAALRSYYMRALEKELRDYAETPLPELATVAEIRPPSYAGLLAELATLRRGRGGYRILAILIMLITFLAFAGLTVYIALDFSKPYRVPMLIVYGTAFAFLVFDVASVTLGARSTFIRIARRFAVRQEHSLFEGASLQTSNGRSLAAYLLVPRPEDWVKWLFIPLAFIATSWGQGRDFHWTNLLISVVVTEFLVYSARYQWNDIRGLSDDNLHPLSTERLRLPQVESRRHARFVVYSSLSVAVLRLLAALVVGLALGRLGAVLILVAAVFFFAVVYEALRTCEAEHPAAARSLWFSVGAGYAIRFLVGAFTASEPPYSALSVVASVFFHCFGVMFVLMTWLLEGTSFCSAKDDDNWFIFPGALRRKRHVRLLLDYLGSPRIENRASPLTLPDPAPGVKACEKNEVLRESRNLTTLLVPWNIAFLCASVMSVPTGLLLSGGPVDPVRMTVGVLLGLGAGCLVMTLSDIALQMIVAFTGSLGLVLTSDSDTLASDALTVSPWLLSAITYSMFRQQSYFGLKNFGKELTGRAKGALLYVRKKVIGADTWRKIG</sequence>
<feature type="transmembrane region" description="Helical" evidence="1">
    <location>
        <begin position="318"/>
        <end position="340"/>
    </location>
</feature>
<keyword evidence="1" id="KW-1133">Transmembrane helix</keyword>
<evidence type="ECO:0000313" key="3">
    <source>
        <dbReference type="Proteomes" id="UP001501867"/>
    </source>
</evidence>
<keyword evidence="1" id="KW-0812">Transmembrane</keyword>
<dbReference type="RefSeq" id="WP_344152877.1">
    <property type="nucleotide sequence ID" value="NZ_BAAABV010000006.1"/>
</dbReference>
<feature type="transmembrane region" description="Helical" evidence="1">
    <location>
        <begin position="534"/>
        <end position="554"/>
    </location>
</feature>
<feature type="transmembrane region" description="Helical" evidence="1">
    <location>
        <begin position="346"/>
        <end position="364"/>
    </location>
</feature>
<proteinExistence type="predicted"/>